<dbReference type="EMBL" id="QKVK01000001">
    <property type="protein sequence ID" value="PZF78805.1"/>
    <property type="molecule type" value="Genomic_DNA"/>
</dbReference>
<protein>
    <recommendedName>
        <fullName evidence="3">Glycosyltransferase</fullName>
    </recommendedName>
</protein>
<name>A0A2W2AU69_9HYPH</name>
<sequence>MVSGGTSHDGARPASIHLPAFGNVAPRHGGVRRSSQLCEMMSDAGSEVLPPPSRSTVLKALLGSPLSLLIVLPAALGLAVRMTSLRGSLAALVYGAWLHAELKRRGWPRPGLEITPGRQLVLANMLVSLGIPFSAFPHNVEFLVPGQGHPLLRSHAAGFAAEARAYRHALAVHAISRFDAGVIRALGAADVDVIAYRPSAADRADLAAIRARRGEARGGFILILGTAGNPPTRRGMERLLGLIARDASGRRYVLAGFDTECFAGKAPPSVEVRGAVHGQDFEQLLVDCRALLVYQPPTSGMLTRLVDAGCAGIPAYVMGGYSQAAELASEGVSSIDALDALPAAP</sequence>
<reference evidence="2" key="1">
    <citation type="submission" date="2018-06" db="EMBL/GenBank/DDBJ databases">
        <title>Aestuariibacter litoralis strain KCTC 52945T.</title>
        <authorList>
            <person name="Li X."/>
            <person name="Salam N."/>
            <person name="Li J.-L."/>
            <person name="Chen Y.-M."/>
            <person name="Yang Z.-W."/>
            <person name="Zhang L.-Y."/>
            <person name="Han M.-X."/>
            <person name="Xiao M."/>
            <person name="Li W.-J."/>
        </authorList>
    </citation>
    <scope>NUCLEOTIDE SEQUENCE [LARGE SCALE GENOMIC DNA]</scope>
    <source>
        <strain evidence="2">KCTC 52945</strain>
    </source>
</reference>
<dbReference type="AlphaFoldDB" id="A0A2W2AU69"/>
<comment type="caution">
    <text evidence="1">The sequence shown here is derived from an EMBL/GenBank/DDBJ whole genome shotgun (WGS) entry which is preliminary data.</text>
</comment>
<dbReference type="RefSeq" id="WP_111196133.1">
    <property type="nucleotide sequence ID" value="NZ_QKVK01000001.1"/>
</dbReference>
<gene>
    <name evidence="1" type="ORF">DK847_03140</name>
</gene>
<organism evidence="1 2">
    <name type="scientific">Aestuariivirga litoralis</name>
    <dbReference type="NCBI Taxonomy" id="2650924"/>
    <lineage>
        <taxon>Bacteria</taxon>
        <taxon>Pseudomonadati</taxon>
        <taxon>Pseudomonadota</taxon>
        <taxon>Alphaproteobacteria</taxon>
        <taxon>Hyphomicrobiales</taxon>
        <taxon>Aestuariivirgaceae</taxon>
        <taxon>Aestuariivirga</taxon>
    </lineage>
</organism>
<dbReference type="Proteomes" id="UP000248795">
    <property type="component" value="Unassembled WGS sequence"/>
</dbReference>
<proteinExistence type="predicted"/>
<accession>A0A2W2AU69</accession>
<keyword evidence="2" id="KW-1185">Reference proteome</keyword>
<evidence type="ECO:0000313" key="2">
    <source>
        <dbReference type="Proteomes" id="UP000248795"/>
    </source>
</evidence>
<evidence type="ECO:0000313" key="1">
    <source>
        <dbReference type="EMBL" id="PZF78805.1"/>
    </source>
</evidence>
<evidence type="ECO:0008006" key="3">
    <source>
        <dbReference type="Google" id="ProtNLM"/>
    </source>
</evidence>